<sequence length="846" mass="93977">MRSFTSMSSSSGFKVKSFLNLHLIKPLDSNFEPLSFQARGRGTHAAASCQRTYSDRATGPTQNQSPLTNGAPDASSQSRTRAPNARPNGPRVPYTGYYTLPPPRPHGRGPGYSDAPFPPAPGLGYNNHRPTQFRGQGPPYTGPPQPRVNMQQYYNHQQPQLQPPQWYVPGTPNGVHRQAYAPQHKSMHRQPSAPPNKLASYRRRWRFPPSLPVPSRFERFRLLSYNILADYLAVQHSKLYSHVPLHMLSWQWRMNKLLFEFQLWSPDVLCLQEVDRFPDLQTELESKGYNGIWKIRTGNASDGCAIFWRTNRFQLLHHEYIEFRQIELKDNVAQICVLESIVEKTLENDSPSTKSSSSRVVVCNIHVLFNPKRGDIKLGQVRTLIDQALTVSKSWGDAPVVLCGDFNSTPNSPLYKFISEQKLDLSGLVRTRISGQETDNALATPPGNNKFVRSSSSIGAMNCNIENTDQSMGTSIGTLNRNTESTDQSTGPGTGACNTLSSPVCTSDPDLTENPQFTEKNNVTLSTESDATESSDLIGTAHAAEPIQEANVHIDMNPDAAQGLDDSRCDVISSNSNDPPIENFHIRGVGWSESLVKDEDSFKSDSKTTVDSTAAFARQLEETHIEKKNKTVCSDVYASQDLQESNCATTSTNFTDENSDSGQISQAETLETGKDIISDNCLIDSTDGDNPDPNFLRELHGTQDEFGFKWTQDEFAFEANKSSEIIGGSLPPYGNDPYKWNPDELRVATGSEDCTFIEHSLKLRSVYKDVEDHDGTKGSHGEPEATCYNQNFLGTVDYIWSSEGLKTAMVLDTIPKHVLKETKGFPTKKWGSDHIALVCELAFTNG</sequence>
<dbReference type="Proteomes" id="UP001140206">
    <property type="component" value="Chromosome 4"/>
</dbReference>
<proteinExistence type="predicted"/>
<dbReference type="GO" id="GO:0000175">
    <property type="term" value="F:3'-5'-RNA exonuclease activity"/>
    <property type="evidence" value="ECO:0007669"/>
    <property type="project" value="TreeGrafter"/>
</dbReference>
<dbReference type="PANTHER" id="PTHR12121">
    <property type="entry name" value="CARBON CATABOLITE REPRESSOR PROTEIN 4"/>
    <property type="match status" value="1"/>
</dbReference>
<feature type="compositionally biased region" description="Polar residues" evidence="1">
    <location>
        <begin position="59"/>
        <end position="81"/>
    </location>
</feature>
<evidence type="ECO:0000313" key="3">
    <source>
        <dbReference type="EMBL" id="KAJ4768640.1"/>
    </source>
</evidence>
<feature type="region of interest" description="Disordered" evidence="1">
    <location>
        <begin position="473"/>
        <end position="502"/>
    </location>
</feature>
<organism evidence="3 4">
    <name type="scientific">Rhynchospora pubera</name>
    <dbReference type="NCBI Taxonomy" id="906938"/>
    <lineage>
        <taxon>Eukaryota</taxon>
        <taxon>Viridiplantae</taxon>
        <taxon>Streptophyta</taxon>
        <taxon>Embryophyta</taxon>
        <taxon>Tracheophyta</taxon>
        <taxon>Spermatophyta</taxon>
        <taxon>Magnoliopsida</taxon>
        <taxon>Liliopsida</taxon>
        <taxon>Poales</taxon>
        <taxon>Cyperaceae</taxon>
        <taxon>Cyperoideae</taxon>
        <taxon>Rhynchosporeae</taxon>
        <taxon>Rhynchospora</taxon>
    </lineage>
</organism>
<reference evidence="3" key="1">
    <citation type="submission" date="2022-08" db="EMBL/GenBank/DDBJ databases">
        <authorList>
            <person name="Marques A."/>
        </authorList>
    </citation>
    <scope>NUCLEOTIDE SEQUENCE</scope>
    <source>
        <strain evidence="3">RhyPub2mFocal</strain>
        <tissue evidence="3">Leaves</tissue>
    </source>
</reference>
<feature type="region of interest" description="Disordered" evidence="1">
    <location>
        <begin position="47"/>
        <end position="149"/>
    </location>
</feature>
<feature type="domain" description="Endonuclease/exonuclease/phosphatase" evidence="2">
    <location>
        <begin position="261"/>
        <end position="438"/>
    </location>
</feature>
<dbReference type="AlphaFoldDB" id="A0AAV8DKT5"/>
<dbReference type="Pfam" id="PF03372">
    <property type="entry name" value="Exo_endo_phos"/>
    <property type="match status" value="1"/>
</dbReference>
<dbReference type="SUPFAM" id="SSF56219">
    <property type="entry name" value="DNase I-like"/>
    <property type="match status" value="1"/>
</dbReference>
<protein>
    <submittedName>
        <fullName evidence="3">DNAse I-like superfamily protein</fullName>
    </submittedName>
</protein>
<dbReference type="EMBL" id="JAMFTS010000004">
    <property type="protein sequence ID" value="KAJ4768640.1"/>
    <property type="molecule type" value="Genomic_DNA"/>
</dbReference>
<keyword evidence="4" id="KW-1185">Reference proteome</keyword>
<name>A0AAV8DKT5_9POAL</name>
<gene>
    <name evidence="3" type="ORF">LUZ62_079015</name>
</gene>
<dbReference type="InterPro" id="IPR036691">
    <property type="entry name" value="Endo/exonu/phosph_ase_sf"/>
</dbReference>
<dbReference type="PANTHER" id="PTHR12121:SF85">
    <property type="entry name" value="CARBON CATABOLITE REPRESSOR PROTEIN 4 HOMOLOG 6"/>
    <property type="match status" value="1"/>
</dbReference>
<dbReference type="InterPro" id="IPR050410">
    <property type="entry name" value="CCR4/nocturin_mRNA_transcr"/>
</dbReference>
<dbReference type="Gene3D" id="3.60.10.10">
    <property type="entry name" value="Endonuclease/exonuclease/phosphatase"/>
    <property type="match status" value="2"/>
</dbReference>
<evidence type="ECO:0000313" key="4">
    <source>
        <dbReference type="Proteomes" id="UP001140206"/>
    </source>
</evidence>
<comment type="caution">
    <text evidence="3">The sequence shown here is derived from an EMBL/GenBank/DDBJ whole genome shotgun (WGS) entry which is preliminary data.</text>
</comment>
<dbReference type="InterPro" id="IPR005135">
    <property type="entry name" value="Endo/exonuclease/phosphatase"/>
</dbReference>
<evidence type="ECO:0000256" key="1">
    <source>
        <dbReference type="SAM" id="MobiDB-lite"/>
    </source>
</evidence>
<accession>A0AAV8DKT5</accession>
<evidence type="ECO:0000259" key="2">
    <source>
        <dbReference type="Pfam" id="PF03372"/>
    </source>
</evidence>